<dbReference type="RefSeq" id="WP_380862530.1">
    <property type="nucleotide sequence ID" value="NZ_JBHRXV010000011.1"/>
</dbReference>
<dbReference type="InterPro" id="IPR046252">
    <property type="entry name" value="DUF6285"/>
</dbReference>
<dbReference type="EMBL" id="JBHRXV010000011">
    <property type="protein sequence ID" value="MFC3713740.1"/>
    <property type="molecule type" value="Genomic_DNA"/>
</dbReference>
<organism evidence="2 3">
    <name type="scientific">Sphingoaurantiacus capsulatus</name>
    <dbReference type="NCBI Taxonomy" id="1771310"/>
    <lineage>
        <taxon>Bacteria</taxon>
        <taxon>Pseudomonadati</taxon>
        <taxon>Pseudomonadota</taxon>
        <taxon>Alphaproteobacteria</taxon>
        <taxon>Sphingomonadales</taxon>
        <taxon>Sphingosinicellaceae</taxon>
        <taxon>Sphingoaurantiacus</taxon>
    </lineage>
</organism>
<protein>
    <submittedName>
        <fullName evidence="2">DUF6285 domain-containing protein</fullName>
    </submittedName>
</protein>
<name>A0ABV7XC47_9SPHN</name>
<evidence type="ECO:0000313" key="2">
    <source>
        <dbReference type="EMBL" id="MFC3713740.1"/>
    </source>
</evidence>
<sequence length="121" mass="13118">MSGHPTAAELVEAVRGYLASIESRLSGREAFHAKVAGNVLALVERELQQQPEIVETAALARLLGHNGDLAALRREVCEAFRAGRLTAETPGVVDTLLEATRARIAVDNPKFSTYRRLADPK</sequence>
<proteinExistence type="predicted"/>
<feature type="domain" description="DUF6285" evidence="1">
    <location>
        <begin position="24"/>
        <end position="111"/>
    </location>
</feature>
<gene>
    <name evidence="2" type="ORF">ACFOMD_14280</name>
</gene>
<comment type="caution">
    <text evidence="2">The sequence shown here is derived from an EMBL/GenBank/DDBJ whole genome shotgun (WGS) entry which is preliminary data.</text>
</comment>
<accession>A0ABV7XC47</accession>
<reference evidence="3" key="1">
    <citation type="journal article" date="2019" name="Int. J. Syst. Evol. Microbiol.">
        <title>The Global Catalogue of Microorganisms (GCM) 10K type strain sequencing project: providing services to taxonomists for standard genome sequencing and annotation.</title>
        <authorList>
            <consortium name="The Broad Institute Genomics Platform"/>
            <consortium name="The Broad Institute Genome Sequencing Center for Infectious Disease"/>
            <person name="Wu L."/>
            <person name="Ma J."/>
        </authorList>
    </citation>
    <scope>NUCLEOTIDE SEQUENCE [LARGE SCALE GENOMIC DNA]</scope>
    <source>
        <strain evidence="3">KCTC 42644</strain>
    </source>
</reference>
<keyword evidence="3" id="KW-1185">Reference proteome</keyword>
<dbReference type="Proteomes" id="UP001595615">
    <property type="component" value="Unassembled WGS sequence"/>
</dbReference>
<evidence type="ECO:0000313" key="3">
    <source>
        <dbReference type="Proteomes" id="UP001595615"/>
    </source>
</evidence>
<evidence type="ECO:0000259" key="1">
    <source>
        <dbReference type="Pfam" id="PF19802"/>
    </source>
</evidence>
<dbReference type="Pfam" id="PF19802">
    <property type="entry name" value="DUF6285"/>
    <property type="match status" value="1"/>
</dbReference>